<feature type="domain" description="DUF7036" evidence="3">
    <location>
        <begin position="206"/>
        <end position="298"/>
    </location>
</feature>
<dbReference type="Pfam" id="PF23041">
    <property type="entry name" value="DUF7036"/>
    <property type="match status" value="2"/>
</dbReference>
<organism evidence="4 5">
    <name type="scientific">Iris pallida</name>
    <name type="common">Sweet iris</name>
    <dbReference type="NCBI Taxonomy" id="29817"/>
    <lineage>
        <taxon>Eukaryota</taxon>
        <taxon>Viridiplantae</taxon>
        <taxon>Streptophyta</taxon>
        <taxon>Embryophyta</taxon>
        <taxon>Tracheophyta</taxon>
        <taxon>Spermatophyta</taxon>
        <taxon>Magnoliopsida</taxon>
        <taxon>Liliopsida</taxon>
        <taxon>Asparagales</taxon>
        <taxon>Iridaceae</taxon>
        <taxon>Iridoideae</taxon>
        <taxon>Irideae</taxon>
        <taxon>Iris</taxon>
    </lineage>
</organism>
<dbReference type="PANTHER" id="PTHR33826">
    <property type="entry name" value="F20B24.21"/>
    <property type="match status" value="1"/>
</dbReference>
<feature type="region of interest" description="Disordered" evidence="1">
    <location>
        <begin position="395"/>
        <end position="445"/>
    </location>
</feature>
<gene>
    <name evidence="4" type="ORF">M6B38_169590</name>
</gene>
<sequence>MGKNEDDLSHSLPAHSSAPQGGGEANGGCCRCLGRTPSVRCAAALVLGLAVLLSALFWLPPFLPRGRGAHDQEYGGAVVVASFRVPKPVPMLNESIEKLRYDIFEEIGVLTSSVAVISMEPLGGSNWTNVVFGIWPNPKSLTISSVELSIIRASFVSFVIQQQIFHLTTSLFGSSYFFQILKFPGGITIIPPQSAFLLQKVHVLFNFTLNFPIYQVQDKLSQLKDQMKSGLLLNSYENLYVRLTNLKGSTVTSPTVVQTSVLLAVGNNPPSVPRLRQLAQNIRSSSDGNLGLNHTVFGRVKQIQLSSFLQHSLNSGGNGISMPPSPAPQPYDDHHNLHRHHHHHHHHHHRHHSVIHFAPAPAPQRTLKSPAPSGCHTVIPRSPKSLAHIVPAAAPEDSLQHSPSPLSDENMPTPPPAEDLPAPSPVEDRPTPLPNEEPPAPAPHLLHRTLPHVAFAHAQPPIEGVTDAKPPDRMSPVSPSPSSSSVAGQLSTCCGILLALLLYMLAHL</sequence>
<evidence type="ECO:0000256" key="1">
    <source>
        <dbReference type="SAM" id="MobiDB-lite"/>
    </source>
</evidence>
<keyword evidence="2" id="KW-1133">Transmembrane helix</keyword>
<dbReference type="AlphaFoldDB" id="A0AAX6EVC4"/>
<feature type="region of interest" description="Disordered" evidence="1">
    <location>
        <begin position="462"/>
        <end position="487"/>
    </location>
</feature>
<dbReference type="InterPro" id="IPR055464">
    <property type="entry name" value="DUF7036"/>
</dbReference>
<comment type="caution">
    <text evidence="4">The sequence shown here is derived from an EMBL/GenBank/DDBJ whole genome shotgun (WGS) entry which is preliminary data.</text>
</comment>
<protein>
    <recommendedName>
        <fullName evidence="3">DUF7036 domain-containing protein</fullName>
    </recommendedName>
</protein>
<dbReference type="EMBL" id="JANAVB010033815">
    <property type="protein sequence ID" value="KAJ6807861.1"/>
    <property type="molecule type" value="Genomic_DNA"/>
</dbReference>
<keyword evidence="5" id="KW-1185">Reference proteome</keyword>
<proteinExistence type="predicted"/>
<feature type="compositionally biased region" description="Basic residues" evidence="1">
    <location>
        <begin position="336"/>
        <end position="354"/>
    </location>
</feature>
<accession>A0AAX6EVC4</accession>
<feature type="domain" description="DUF7036" evidence="3">
    <location>
        <begin position="82"/>
        <end position="173"/>
    </location>
</feature>
<keyword evidence="2" id="KW-0472">Membrane</keyword>
<name>A0AAX6EVC4_IRIPA</name>
<feature type="transmembrane region" description="Helical" evidence="2">
    <location>
        <begin position="41"/>
        <end position="59"/>
    </location>
</feature>
<reference evidence="4" key="2">
    <citation type="submission" date="2023-04" db="EMBL/GenBank/DDBJ databases">
        <authorList>
            <person name="Bruccoleri R.E."/>
            <person name="Oakeley E.J."/>
            <person name="Faust A.-M."/>
            <person name="Dessus-Babus S."/>
            <person name="Altorfer M."/>
            <person name="Burckhardt D."/>
            <person name="Oertli M."/>
            <person name="Naumann U."/>
            <person name="Petersen F."/>
            <person name="Wong J."/>
        </authorList>
    </citation>
    <scope>NUCLEOTIDE SEQUENCE</scope>
    <source>
        <strain evidence="4">GSM-AAB239-AS_SAM_17_03QT</strain>
        <tissue evidence="4">Leaf</tissue>
    </source>
</reference>
<feature type="compositionally biased region" description="Low complexity" evidence="1">
    <location>
        <begin position="475"/>
        <end position="486"/>
    </location>
</feature>
<dbReference type="Proteomes" id="UP001140949">
    <property type="component" value="Unassembled WGS sequence"/>
</dbReference>
<feature type="region of interest" description="Disordered" evidence="1">
    <location>
        <begin position="314"/>
        <end position="354"/>
    </location>
</feature>
<reference evidence="4" key="1">
    <citation type="journal article" date="2023" name="GigaByte">
        <title>Genome assembly of the bearded iris, Iris pallida Lam.</title>
        <authorList>
            <person name="Bruccoleri R.E."/>
            <person name="Oakeley E.J."/>
            <person name="Faust A.M.E."/>
            <person name="Altorfer M."/>
            <person name="Dessus-Babus S."/>
            <person name="Burckhardt D."/>
            <person name="Oertli M."/>
            <person name="Naumann U."/>
            <person name="Petersen F."/>
            <person name="Wong J."/>
        </authorList>
    </citation>
    <scope>NUCLEOTIDE SEQUENCE</scope>
    <source>
        <strain evidence="4">GSM-AAB239-AS_SAM_17_03QT</strain>
    </source>
</reference>
<evidence type="ECO:0000256" key="2">
    <source>
        <dbReference type="SAM" id="Phobius"/>
    </source>
</evidence>
<dbReference type="PANTHER" id="PTHR33826:SF2">
    <property type="entry name" value="HYDROXYPROLINE-RICH GLYCOPROTEIN FAMILY PROTEIN"/>
    <property type="match status" value="1"/>
</dbReference>
<feature type="compositionally biased region" description="Pro residues" evidence="1">
    <location>
        <begin position="412"/>
        <end position="424"/>
    </location>
</feature>
<evidence type="ECO:0000313" key="5">
    <source>
        <dbReference type="Proteomes" id="UP001140949"/>
    </source>
</evidence>
<evidence type="ECO:0000259" key="3">
    <source>
        <dbReference type="Pfam" id="PF23041"/>
    </source>
</evidence>
<feature type="compositionally biased region" description="Pro residues" evidence="1">
    <location>
        <begin position="431"/>
        <end position="442"/>
    </location>
</feature>
<evidence type="ECO:0000313" key="4">
    <source>
        <dbReference type="EMBL" id="KAJ6807861.1"/>
    </source>
</evidence>
<feature type="region of interest" description="Disordered" evidence="1">
    <location>
        <begin position="1"/>
        <end position="23"/>
    </location>
</feature>
<keyword evidence="2" id="KW-0812">Transmembrane</keyword>